<sequence length="76" mass="8575">MIRTKPSISEIPSEGNYRVANPPQLAKMVRNSKSFIDKFVIFAHGFTIDAISRKMIVCKKRESETKDSGNNGDFLI</sequence>
<proteinExistence type="predicted"/>
<dbReference type="Proteomes" id="UP000017246">
    <property type="component" value="Unassembled WGS sequence"/>
</dbReference>
<name>A0A068Y2Y8_ECHMU</name>
<accession>A0A068Y2Y8</accession>
<gene>
    <name evidence="1" type="ORF">EmuJ_000468900</name>
</gene>
<evidence type="ECO:0000313" key="2">
    <source>
        <dbReference type="Proteomes" id="UP000017246"/>
    </source>
</evidence>
<organism evidence="1 2">
    <name type="scientific">Echinococcus multilocularis</name>
    <name type="common">Fox tapeworm</name>
    <dbReference type="NCBI Taxonomy" id="6211"/>
    <lineage>
        <taxon>Eukaryota</taxon>
        <taxon>Metazoa</taxon>
        <taxon>Spiralia</taxon>
        <taxon>Lophotrochozoa</taxon>
        <taxon>Platyhelminthes</taxon>
        <taxon>Cestoda</taxon>
        <taxon>Eucestoda</taxon>
        <taxon>Cyclophyllidea</taxon>
        <taxon>Taeniidae</taxon>
        <taxon>Echinococcus</taxon>
    </lineage>
</organism>
<dbReference type="AlphaFoldDB" id="A0A068Y2Y8"/>
<evidence type="ECO:0000313" key="1">
    <source>
        <dbReference type="EMBL" id="CDS37445.1"/>
    </source>
</evidence>
<reference evidence="1" key="2">
    <citation type="submission" date="2015-11" db="EMBL/GenBank/DDBJ databases">
        <authorList>
            <person name="Zhang Y."/>
            <person name="Guo Z."/>
        </authorList>
    </citation>
    <scope>NUCLEOTIDE SEQUENCE</scope>
</reference>
<reference evidence="1" key="1">
    <citation type="journal article" date="2013" name="Nature">
        <title>The genomes of four tapeworm species reveal adaptations to parasitism.</title>
        <authorList>
            <person name="Tsai I.J."/>
            <person name="Zarowiecki M."/>
            <person name="Holroyd N."/>
            <person name="Garciarrubio A."/>
            <person name="Sanchez-Flores A."/>
            <person name="Brooks K.L."/>
            <person name="Tracey A."/>
            <person name="Bobes R.J."/>
            <person name="Fragoso G."/>
            <person name="Sciutto E."/>
            <person name="Aslett M."/>
            <person name="Beasley H."/>
            <person name="Bennett H.M."/>
            <person name="Cai J."/>
            <person name="Camicia F."/>
            <person name="Clark R."/>
            <person name="Cucher M."/>
            <person name="De Silva N."/>
            <person name="Day T.A."/>
            <person name="Deplazes P."/>
            <person name="Estrada K."/>
            <person name="Fernandez C."/>
            <person name="Holland P.W."/>
            <person name="Hou J."/>
            <person name="Hu S."/>
            <person name="Huckvale T."/>
            <person name="Hung S.S."/>
            <person name="Kamenetzky L."/>
            <person name="Keane J.A."/>
            <person name="Kiss F."/>
            <person name="Koziol U."/>
            <person name="Lambert O."/>
            <person name="Liu K."/>
            <person name="Luo X."/>
            <person name="Luo Y."/>
            <person name="Macchiaroli N."/>
            <person name="Nichol S."/>
            <person name="Paps J."/>
            <person name="Parkinson J."/>
            <person name="Pouchkina-Stantcheva N."/>
            <person name="Riddiford N."/>
            <person name="Rosenzvit M."/>
            <person name="Salinas G."/>
            <person name="Wasmuth J.D."/>
            <person name="Zamanian M."/>
            <person name="Zheng Y."/>
            <person name="Cai X."/>
            <person name="Soberon X."/>
            <person name="Olson P.D."/>
            <person name="Laclette J.P."/>
            <person name="Brehm K."/>
            <person name="Berriman M."/>
            <person name="Garciarrubio A."/>
            <person name="Bobes R.J."/>
            <person name="Fragoso G."/>
            <person name="Sanchez-Flores A."/>
            <person name="Estrada K."/>
            <person name="Cevallos M.A."/>
            <person name="Morett E."/>
            <person name="Gonzalez V."/>
            <person name="Portillo T."/>
            <person name="Ochoa-Leyva A."/>
            <person name="Jose M.V."/>
            <person name="Sciutto E."/>
            <person name="Landa A."/>
            <person name="Jimenez L."/>
            <person name="Valdes V."/>
            <person name="Carrero J.C."/>
            <person name="Larralde C."/>
            <person name="Morales-Montor J."/>
            <person name="Limon-Lason J."/>
            <person name="Soberon X."/>
            <person name="Laclette J.P."/>
        </authorList>
    </citation>
    <scope>NUCLEOTIDE SEQUENCE [LARGE SCALE GENOMIC DNA]</scope>
</reference>
<dbReference type="EMBL" id="LN902843">
    <property type="protein sequence ID" value="CDS37445.1"/>
    <property type="molecule type" value="Genomic_DNA"/>
</dbReference>
<protein>
    <submittedName>
        <fullName evidence="1">Expressed protein</fullName>
    </submittedName>
</protein>
<keyword evidence="2" id="KW-1185">Reference proteome</keyword>